<dbReference type="Proteomes" id="UP000037326">
    <property type="component" value="Unassembled WGS sequence"/>
</dbReference>
<dbReference type="RefSeq" id="WP_236690833.1">
    <property type="nucleotide sequence ID" value="NZ_LFXJ01000005.1"/>
</dbReference>
<evidence type="ECO:0000313" key="1">
    <source>
        <dbReference type="EMBL" id="KMY32518.1"/>
    </source>
</evidence>
<sequence>MRNAIKVGELIATTDNAAAIGEKPQDVVSASDKLTAYFTARVTFLEQLAANALPSHILLANFSGDAAWSSYVAGVQQIFNEAGLSCPPIDGSTESNMQTLQSGLSITMLGEQQKRTVTEHEQLSWYTYGLPLVGNEVLAQPEDVAKLQPIFEAWKAGIVQQVWPVGSKGLQAEFTRLFGEQQVKSTLDVEKTAGPCAVVLLGIQPEKEQIAQKNFPRNFEKLRKTAL</sequence>
<comment type="caution">
    <text evidence="1">The sequence shown here is derived from an EMBL/GenBank/DDBJ whole genome shotgun (WGS) entry which is preliminary data.</text>
</comment>
<organism evidence="1 2">
    <name type="scientific">Lysinibacillus xylanilyticus</name>
    <dbReference type="NCBI Taxonomy" id="582475"/>
    <lineage>
        <taxon>Bacteria</taxon>
        <taxon>Bacillati</taxon>
        <taxon>Bacillota</taxon>
        <taxon>Bacilli</taxon>
        <taxon>Bacillales</taxon>
        <taxon>Bacillaceae</taxon>
        <taxon>Lysinibacillus</taxon>
    </lineage>
</organism>
<evidence type="ECO:0008006" key="3">
    <source>
        <dbReference type="Google" id="ProtNLM"/>
    </source>
</evidence>
<accession>A0A0K9FEC0</accession>
<dbReference type="GeneID" id="96598652"/>
<dbReference type="EMBL" id="LFXJ01000005">
    <property type="protein sequence ID" value="KMY32518.1"/>
    <property type="molecule type" value="Genomic_DNA"/>
</dbReference>
<gene>
    <name evidence="1" type="ORF">ACZ11_10375</name>
</gene>
<protein>
    <recommendedName>
        <fullName evidence="3">Alpha-ribazole-5-phosphate synthase</fullName>
    </recommendedName>
</protein>
<dbReference type="PATRIC" id="fig|582475.4.peg.1664"/>
<name>A0A0K9FEC0_9BACI</name>
<proteinExistence type="predicted"/>
<reference evidence="2" key="1">
    <citation type="submission" date="2015-07" db="EMBL/GenBank/DDBJ databases">
        <authorList>
            <consortium name="Consortium for Microbial Forensics and Genomics (microFORGE)"/>
            <person name="Knight B.M."/>
            <person name="Roberts D.P."/>
            <person name="Lin D."/>
            <person name="Hari K."/>
            <person name="Fletcher J."/>
            <person name="Melcher U."/>
            <person name="Blagden T."/>
            <person name="Winegar R.A."/>
        </authorList>
    </citation>
    <scope>NUCLEOTIDE SEQUENCE [LARGE SCALE GENOMIC DNA]</scope>
    <source>
        <strain evidence="2">DSM 23493</strain>
    </source>
</reference>
<dbReference type="AlphaFoldDB" id="A0A0K9FEC0"/>
<evidence type="ECO:0000313" key="2">
    <source>
        <dbReference type="Proteomes" id="UP000037326"/>
    </source>
</evidence>